<accession>A0ABQ4EHC8</accession>
<feature type="chain" id="PRO_5046536970" evidence="1">
    <location>
        <begin position="37"/>
        <end position="161"/>
    </location>
</feature>
<feature type="signal peptide" evidence="1">
    <location>
        <begin position="1"/>
        <end position="36"/>
    </location>
</feature>
<keyword evidence="1" id="KW-0732">Signal</keyword>
<proteinExistence type="predicted"/>
<protein>
    <submittedName>
        <fullName evidence="2">Uncharacterized protein</fullName>
    </submittedName>
</protein>
<comment type="caution">
    <text evidence="2">The sequence shown here is derived from an EMBL/GenBank/DDBJ whole genome shotgun (WGS) entry which is preliminary data.</text>
</comment>
<evidence type="ECO:0000256" key="1">
    <source>
        <dbReference type="SAM" id="SignalP"/>
    </source>
</evidence>
<organism evidence="2 3">
    <name type="scientific">Plantactinospora mayteni</name>
    <dbReference type="NCBI Taxonomy" id="566021"/>
    <lineage>
        <taxon>Bacteria</taxon>
        <taxon>Bacillati</taxon>
        <taxon>Actinomycetota</taxon>
        <taxon>Actinomycetes</taxon>
        <taxon>Micromonosporales</taxon>
        <taxon>Micromonosporaceae</taxon>
        <taxon>Plantactinospora</taxon>
    </lineage>
</organism>
<keyword evidence="3" id="KW-1185">Reference proteome</keyword>
<dbReference type="RefSeq" id="WP_203855775.1">
    <property type="nucleotide sequence ID" value="NZ_BAAAZQ010000002.1"/>
</dbReference>
<evidence type="ECO:0000313" key="2">
    <source>
        <dbReference type="EMBL" id="GIG94125.1"/>
    </source>
</evidence>
<evidence type="ECO:0000313" key="3">
    <source>
        <dbReference type="Proteomes" id="UP000621500"/>
    </source>
</evidence>
<gene>
    <name evidence="2" type="ORF">Pma05_06980</name>
</gene>
<sequence>MAGTVSRRNLLAAGGGAALGALTAGATATASPTSTAATTPTSTAAAAPIAVAALPTSRRFDLTDGSDPLFREKALRNGTVLQSIAFDNVNRRIYTAQVLQGGVQLAEPASVSGANRNAAGDLCVTQLDFAGNQLGQMYLLGFASRDAPNRLASIYYKDLLL</sequence>
<name>A0ABQ4EHC8_9ACTN</name>
<dbReference type="PROSITE" id="PS51318">
    <property type="entry name" value="TAT"/>
    <property type="match status" value="1"/>
</dbReference>
<reference evidence="2 3" key="1">
    <citation type="submission" date="2021-01" db="EMBL/GenBank/DDBJ databases">
        <title>Whole genome shotgun sequence of Plantactinospora mayteni NBRC 109088.</title>
        <authorList>
            <person name="Komaki H."/>
            <person name="Tamura T."/>
        </authorList>
    </citation>
    <scope>NUCLEOTIDE SEQUENCE [LARGE SCALE GENOMIC DNA]</scope>
    <source>
        <strain evidence="2 3">NBRC 109088</strain>
    </source>
</reference>
<dbReference type="Proteomes" id="UP000621500">
    <property type="component" value="Unassembled WGS sequence"/>
</dbReference>
<dbReference type="EMBL" id="BONX01000003">
    <property type="protein sequence ID" value="GIG94125.1"/>
    <property type="molecule type" value="Genomic_DNA"/>
</dbReference>
<dbReference type="InterPro" id="IPR006311">
    <property type="entry name" value="TAT_signal"/>
</dbReference>